<evidence type="ECO:0000313" key="2">
    <source>
        <dbReference type="Proteomes" id="UP000320791"/>
    </source>
</evidence>
<protein>
    <submittedName>
        <fullName evidence="1">Uncharacterized protein</fullName>
    </submittedName>
</protein>
<dbReference type="Proteomes" id="UP000320791">
    <property type="component" value="Unassembled WGS sequence"/>
</dbReference>
<accession>A0A5C5UIP7</accession>
<keyword evidence="2" id="KW-1185">Reference proteome</keyword>
<gene>
    <name evidence="1" type="ORF">FRX94_06695</name>
</gene>
<dbReference type="OrthoDB" id="5083029at2"/>
<evidence type="ECO:0000313" key="1">
    <source>
        <dbReference type="EMBL" id="TWT25492.1"/>
    </source>
</evidence>
<proteinExistence type="predicted"/>
<dbReference type="Gene3D" id="3.40.630.30">
    <property type="match status" value="1"/>
</dbReference>
<dbReference type="EMBL" id="VOHM01000012">
    <property type="protein sequence ID" value="TWT25492.1"/>
    <property type="molecule type" value="Genomic_DNA"/>
</dbReference>
<dbReference type="AlphaFoldDB" id="A0A5C5UIP7"/>
<name>A0A5C5UIP7_9CORY</name>
<reference evidence="1 2" key="1">
    <citation type="submission" date="2019-08" db="EMBL/GenBank/DDBJ databases">
        <authorList>
            <person name="Lei W."/>
        </authorList>
    </citation>
    <scope>NUCLEOTIDE SEQUENCE [LARGE SCALE GENOMIC DNA]</scope>
    <source>
        <strain evidence="1 2">CCUG 58627</strain>
    </source>
</reference>
<dbReference type="RefSeq" id="WP_146324361.1">
    <property type="nucleotide sequence ID" value="NZ_BAABLR010000021.1"/>
</dbReference>
<comment type="caution">
    <text evidence="1">The sequence shown here is derived from an EMBL/GenBank/DDBJ whole genome shotgun (WGS) entry which is preliminary data.</text>
</comment>
<organism evidence="1 2">
    <name type="scientific">Corynebacterium canis</name>
    <dbReference type="NCBI Taxonomy" id="679663"/>
    <lineage>
        <taxon>Bacteria</taxon>
        <taxon>Bacillati</taxon>
        <taxon>Actinomycetota</taxon>
        <taxon>Actinomycetes</taxon>
        <taxon>Mycobacteriales</taxon>
        <taxon>Corynebacteriaceae</taxon>
        <taxon>Corynebacterium</taxon>
    </lineage>
</organism>
<sequence length="104" mass="11611">MNTIPVANSPLRHTYPFGQHDVELTYGTADELRTDTAAIFAAEPRCRRVVVAVPEGDLEAIAECESAGYRYVLDVQLRDGKEVSLMVNEPEWVTSKDKEEVELS</sequence>